<organism evidence="10 11">
    <name type="scientific">Steinernema carpocapsae</name>
    <name type="common">Entomopathogenic nematode</name>
    <dbReference type="NCBI Taxonomy" id="34508"/>
    <lineage>
        <taxon>Eukaryota</taxon>
        <taxon>Metazoa</taxon>
        <taxon>Ecdysozoa</taxon>
        <taxon>Nematoda</taxon>
        <taxon>Chromadorea</taxon>
        <taxon>Rhabditida</taxon>
        <taxon>Tylenchina</taxon>
        <taxon>Panagrolaimomorpha</taxon>
        <taxon>Strongyloidoidea</taxon>
        <taxon>Steinernematidae</taxon>
        <taxon>Steinernema</taxon>
    </lineage>
</organism>
<evidence type="ECO:0000256" key="6">
    <source>
        <dbReference type="ARBA" id="ARBA00023136"/>
    </source>
</evidence>
<evidence type="ECO:0000256" key="9">
    <source>
        <dbReference type="SAM" id="Coils"/>
    </source>
</evidence>
<dbReference type="SUPFAM" id="SSF48452">
    <property type="entry name" value="TPR-like"/>
    <property type="match status" value="1"/>
</dbReference>
<dbReference type="PANTHER" id="PTHR13768:SF2">
    <property type="entry name" value="GAMMA-SOLUBLE NSF ATTACHMENT PROTEIN"/>
    <property type="match status" value="1"/>
</dbReference>
<keyword evidence="6" id="KW-0472">Membrane</keyword>
<dbReference type="PANTHER" id="PTHR13768">
    <property type="entry name" value="SOLUBLE NSF ATTACHMENT PROTEIN SNAP"/>
    <property type="match status" value="1"/>
</dbReference>
<evidence type="ECO:0000313" key="10">
    <source>
        <dbReference type="EMBL" id="TKR86412.1"/>
    </source>
</evidence>
<dbReference type="GO" id="GO:0031201">
    <property type="term" value="C:SNARE complex"/>
    <property type="evidence" value="ECO:0007669"/>
    <property type="project" value="TreeGrafter"/>
</dbReference>
<dbReference type="GO" id="GO:0016192">
    <property type="term" value="P:vesicle-mediated transport"/>
    <property type="evidence" value="ECO:0007669"/>
    <property type="project" value="UniProtKB-KW"/>
</dbReference>
<feature type="coiled-coil region" evidence="9">
    <location>
        <begin position="165"/>
        <end position="192"/>
    </location>
</feature>
<evidence type="ECO:0000256" key="4">
    <source>
        <dbReference type="ARBA" id="ARBA00022892"/>
    </source>
</evidence>
<dbReference type="STRING" id="34508.A0A4U5NT11"/>
<comment type="subcellular location">
    <subcellularLocation>
        <location evidence="1">Membrane</location>
        <topology evidence="1">Peripheral membrane protein</topology>
    </subcellularLocation>
</comment>
<keyword evidence="3" id="KW-0813">Transport</keyword>
<dbReference type="GO" id="GO:0005774">
    <property type="term" value="C:vacuolar membrane"/>
    <property type="evidence" value="ECO:0007669"/>
    <property type="project" value="TreeGrafter"/>
</dbReference>
<protein>
    <recommendedName>
        <fullName evidence="7">Gamma-soluble NSF attachment protein</fullName>
    </recommendedName>
    <alternativeName>
        <fullName evidence="8">N-ethylmaleimide-sensitive factor attachment protein gamma</fullName>
    </alternativeName>
</protein>
<gene>
    <name evidence="10" type="ORF">L596_011009</name>
</gene>
<dbReference type="GO" id="GO:0019905">
    <property type="term" value="F:syntaxin binding"/>
    <property type="evidence" value="ECO:0007669"/>
    <property type="project" value="TreeGrafter"/>
</dbReference>
<comment type="caution">
    <text evidence="10">The sequence shown here is derived from an EMBL/GenBank/DDBJ whole genome shotgun (WGS) entry which is preliminary data.</text>
</comment>
<evidence type="ECO:0000256" key="8">
    <source>
        <dbReference type="ARBA" id="ARBA00042485"/>
    </source>
</evidence>
<reference evidence="10 11" key="2">
    <citation type="journal article" date="2019" name="G3 (Bethesda)">
        <title>Hybrid Assembly of the Genome of the Entomopathogenic Nematode Steinernema carpocapsae Identifies the X-Chromosome.</title>
        <authorList>
            <person name="Serra L."/>
            <person name="Macchietto M."/>
            <person name="Macias-Munoz A."/>
            <person name="McGill C.J."/>
            <person name="Rodriguez I.M."/>
            <person name="Rodriguez B."/>
            <person name="Murad R."/>
            <person name="Mortazavi A."/>
        </authorList>
    </citation>
    <scope>NUCLEOTIDE SEQUENCE [LARGE SCALE GENOMIC DNA]</scope>
    <source>
        <strain evidence="10 11">ALL</strain>
    </source>
</reference>
<evidence type="ECO:0000256" key="1">
    <source>
        <dbReference type="ARBA" id="ARBA00004170"/>
    </source>
</evidence>
<evidence type="ECO:0000313" key="11">
    <source>
        <dbReference type="Proteomes" id="UP000298663"/>
    </source>
</evidence>
<comment type="similarity">
    <text evidence="2">Belongs to the SNAP family.</text>
</comment>
<evidence type="ECO:0000256" key="5">
    <source>
        <dbReference type="ARBA" id="ARBA00022927"/>
    </source>
</evidence>
<dbReference type="EMBL" id="AZBU02000003">
    <property type="protein sequence ID" value="TKR86412.1"/>
    <property type="molecule type" value="Genomic_DNA"/>
</dbReference>
<keyword evidence="9" id="KW-0175">Coiled coil</keyword>
<dbReference type="InterPro" id="IPR011990">
    <property type="entry name" value="TPR-like_helical_dom_sf"/>
</dbReference>
<dbReference type="GO" id="GO:0005483">
    <property type="term" value="F:soluble NSF attachment protein activity"/>
    <property type="evidence" value="ECO:0007669"/>
    <property type="project" value="TreeGrafter"/>
</dbReference>
<dbReference type="Gene3D" id="1.25.40.10">
    <property type="entry name" value="Tetratricopeptide repeat domain"/>
    <property type="match status" value="1"/>
</dbReference>
<name>A0A4U5NT11_STECR</name>
<evidence type="ECO:0000256" key="2">
    <source>
        <dbReference type="ARBA" id="ARBA00010050"/>
    </source>
</evidence>
<reference evidence="10 11" key="1">
    <citation type="journal article" date="2015" name="Genome Biol.">
        <title>Comparative genomics of Steinernema reveals deeply conserved gene regulatory networks.</title>
        <authorList>
            <person name="Dillman A.R."/>
            <person name="Macchietto M."/>
            <person name="Porter C.F."/>
            <person name="Rogers A."/>
            <person name="Williams B."/>
            <person name="Antoshechkin I."/>
            <person name="Lee M.M."/>
            <person name="Goodwin Z."/>
            <person name="Lu X."/>
            <person name="Lewis E.E."/>
            <person name="Goodrich-Blair H."/>
            <person name="Stock S.P."/>
            <person name="Adams B.J."/>
            <person name="Sternberg P.W."/>
            <person name="Mortazavi A."/>
        </authorList>
    </citation>
    <scope>NUCLEOTIDE SEQUENCE [LARGE SCALE GENOMIC DNA]</scope>
    <source>
        <strain evidence="10 11">ALL</strain>
    </source>
</reference>
<keyword evidence="4" id="KW-0931">ER-Golgi transport</keyword>
<accession>A0A4U5NT11</accession>
<dbReference type="InterPro" id="IPR000744">
    <property type="entry name" value="NSF_attach"/>
</dbReference>
<dbReference type="GO" id="GO:0006886">
    <property type="term" value="P:intracellular protein transport"/>
    <property type="evidence" value="ECO:0007669"/>
    <property type="project" value="InterPro"/>
</dbReference>
<sequence>MSSSNDQRLSEAQECLKRADNHLKTSLIKLKLKPDFDSAAMEYERAAVCYKNANEQGLCKDTYLKAADCHASNRNMFHAAKAKENAAVVARDMGDTLSAILYYEQACDLYAESGTMDTAAMTIDKAAKWMEMADPEKSIAFYKKGLAFVQQTDRSRMAGDFLTRITKLNLKLERYTEAAASVEEEIEKYMEVKEAGRVGQLTTALCLIWLANGDPIAAKRAYGKALKLTGFEHSEDGLACASIISNFESGDDDAFQASLCRPTLRAMDNEYLRLMKKIKIEDEFSNMNISKPVQNENAKFDESQKAPPNEEAVIRCPEPVAVPVVADELVREIHAAPVPTKVESDEDEDDLK</sequence>
<dbReference type="Proteomes" id="UP000298663">
    <property type="component" value="Unassembled WGS sequence"/>
</dbReference>
<dbReference type="Pfam" id="PF14938">
    <property type="entry name" value="SNAP"/>
    <property type="match status" value="1"/>
</dbReference>
<evidence type="ECO:0000256" key="7">
    <source>
        <dbReference type="ARBA" id="ARBA00040047"/>
    </source>
</evidence>
<keyword evidence="11" id="KW-1185">Reference proteome</keyword>
<proteinExistence type="inferred from homology"/>
<dbReference type="AlphaFoldDB" id="A0A4U5NT11"/>
<dbReference type="OrthoDB" id="26569at2759"/>
<evidence type="ECO:0000256" key="3">
    <source>
        <dbReference type="ARBA" id="ARBA00022448"/>
    </source>
</evidence>
<keyword evidence="5" id="KW-0653">Protein transport</keyword>